<feature type="compositionally biased region" description="Basic residues" evidence="1">
    <location>
        <begin position="16"/>
        <end position="25"/>
    </location>
</feature>
<feature type="compositionally biased region" description="Low complexity" evidence="1">
    <location>
        <begin position="134"/>
        <end position="143"/>
    </location>
</feature>
<sequence length="601" mass="64408">MPAADSRTPQNTRARGQGKKKRRTKGSPGARDPWRPLARSHPSRRATVLVQRREASWGRGKKKAQRGPTMDTCTRQTFGGHADGSDVTLPVVRHLSDRCYLGSDTIDRDDGHAVPASTADPLYGVDDTNRSATNNNDDNVVGNGDDDDDDSDDVDGLFGRARGRSRAPSARAHRHWWSQHHGLPAADMSAAGSHVRLVIDVAVPMRLYVRAPSPAAMAAVASLARRSPSSLSPSSSSSSPTSSPDLDRWRDVPESPTHNFVNDDNDDNDDDDTCADGDMDVCATAPGIDPNLLHAPAAMIDSEAYVRGRAAYVAVQHEALQAHRERGVRLLGERAGMPGMPMDLSSLLDLYKHRLAIAHVQSLRRRVVALDALYDHTMRGRCTPPESVRTAASTTGGVEFAAAWYGQWASTAVPLQTPDDADGDRAQDTAHMHCVGSGGEAPSRPVAWVPVAGNTGVPLPAGAPLFYVGVMRDPLACPMHRDADGRLTCPPVGCTHRDLLAGVMDALGDARALDTLLAMLVAADADTIEFALALRSTVNTTLDRARRRWGGKSAAAVQREPVDLFSEFPVDAFVLARMGADGALLPHVIAVAPRLDIELCL</sequence>
<proteinExistence type="predicted"/>
<feature type="region of interest" description="Disordered" evidence="1">
    <location>
        <begin position="1"/>
        <end position="82"/>
    </location>
</feature>
<feature type="compositionally biased region" description="Acidic residues" evidence="1">
    <location>
        <begin position="263"/>
        <end position="274"/>
    </location>
</feature>
<accession>S4VZM3</accession>
<feature type="region of interest" description="Disordered" evidence="1">
    <location>
        <begin position="227"/>
        <end position="274"/>
    </location>
</feature>
<name>S4VZM3_9VIRU</name>
<dbReference type="RefSeq" id="YP_008319973.2">
    <property type="nucleotide sequence ID" value="NC_021858.1"/>
</dbReference>
<protein>
    <submittedName>
        <fullName evidence="2">Uncharacterized protein</fullName>
    </submittedName>
</protein>
<feature type="compositionally biased region" description="Basic residues" evidence="1">
    <location>
        <begin position="161"/>
        <end position="173"/>
    </location>
</feature>
<dbReference type="GeneID" id="16512837"/>
<organism evidence="2 3">
    <name type="scientific">Pandoravirus dulcis</name>
    <dbReference type="NCBI Taxonomy" id="1349409"/>
    <lineage>
        <taxon>Viruses</taxon>
        <taxon>Pandoravirus</taxon>
    </lineage>
</organism>
<dbReference type="EMBL" id="KC977570">
    <property type="protein sequence ID" value="AGO83304.2"/>
    <property type="molecule type" value="Genomic_DNA"/>
</dbReference>
<evidence type="ECO:0000313" key="3">
    <source>
        <dbReference type="Proteomes" id="UP000201566"/>
    </source>
</evidence>
<gene>
    <name evidence="2" type="ORF">pdul_cds_1032</name>
</gene>
<dbReference type="KEGG" id="vg:16512837"/>
<evidence type="ECO:0000256" key="1">
    <source>
        <dbReference type="SAM" id="MobiDB-lite"/>
    </source>
</evidence>
<feature type="compositionally biased region" description="Acidic residues" evidence="1">
    <location>
        <begin position="144"/>
        <end position="155"/>
    </location>
</feature>
<evidence type="ECO:0000313" key="2">
    <source>
        <dbReference type="EMBL" id="AGO83304.2"/>
    </source>
</evidence>
<feature type="compositionally biased region" description="Low complexity" evidence="1">
    <location>
        <begin position="227"/>
        <end position="244"/>
    </location>
</feature>
<reference evidence="2 3" key="1">
    <citation type="journal article" date="2013" name="Science">
        <title>Pandoraviruses: amoeba viruses with genomes up to 2.5 Mb reaching that of parasitic eukaryotes.</title>
        <authorList>
            <person name="Philippe N."/>
            <person name="Legendre M."/>
            <person name="Doutre G."/>
            <person name="Coute Y."/>
            <person name="Poirot O."/>
            <person name="Lescot M."/>
            <person name="Arslan D."/>
            <person name="Seltzer V."/>
            <person name="Bertaux L."/>
            <person name="Bruley C."/>
            <person name="Garin J."/>
            <person name="Claverie J.M."/>
            <person name="Abergel C."/>
        </authorList>
    </citation>
    <scope>NUCLEOTIDE SEQUENCE [LARGE SCALE GENOMIC DNA]</scope>
    <source>
        <strain evidence="2">Melbourne</strain>
    </source>
</reference>
<feature type="region of interest" description="Disordered" evidence="1">
    <location>
        <begin position="104"/>
        <end position="173"/>
    </location>
</feature>
<dbReference type="Proteomes" id="UP000201566">
    <property type="component" value="Segment"/>
</dbReference>